<feature type="transmembrane region" description="Helical" evidence="6">
    <location>
        <begin position="39"/>
        <end position="59"/>
    </location>
</feature>
<evidence type="ECO:0000256" key="4">
    <source>
        <dbReference type="ARBA" id="ARBA00023136"/>
    </source>
</evidence>
<feature type="domain" description="Rhodopsin" evidence="7">
    <location>
        <begin position="146"/>
        <end position="281"/>
    </location>
</feature>
<dbReference type="PANTHER" id="PTHR33048">
    <property type="entry name" value="PTH11-LIKE INTEGRAL MEMBRANE PROTEIN (AFU_ORTHOLOGUE AFUA_5G11245)"/>
    <property type="match status" value="1"/>
</dbReference>
<accession>A0A8A3NXC0</accession>
<dbReference type="EMBL" id="CP063405">
    <property type="protein sequence ID" value="QSZ28700.1"/>
    <property type="molecule type" value="Genomic_DNA"/>
</dbReference>
<evidence type="ECO:0000256" key="1">
    <source>
        <dbReference type="ARBA" id="ARBA00004141"/>
    </source>
</evidence>
<keyword evidence="3 6" id="KW-1133">Transmembrane helix</keyword>
<dbReference type="OrthoDB" id="3903189at2759"/>
<dbReference type="GO" id="GO:0016020">
    <property type="term" value="C:membrane"/>
    <property type="evidence" value="ECO:0007669"/>
    <property type="project" value="UniProtKB-SubCell"/>
</dbReference>
<dbReference type="InterPro" id="IPR052337">
    <property type="entry name" value="SAT4-like"/>
</dbReference>
<evidence type="ECO:0000313" key="8">
    <source>
        <dbReference type="EMBL" id="QSZ28700.1"/>
    </source>
</evidence>
<dbReference type="Pfam" id="PF20684">
    <property type="entry name" value="Fung_rhodopsin"/>
    <property type="match status" value="1"/>
</dbReference>
<comment type="similarity">
    <text evidence="5">Belongs to the SAT4 family.</text>
</comment>
<feature type="transmembrane region" description="Helical" evidence="6">
    <location>
        <begin position="229"/>
        <end position="250"/>
    </location>
</feature>
<reference evidence="8" key="1">
    <citation type="submission" date="2020-10" db="EMBL/GenBank/DDBJ databases">
        <title>Genome Sequence of Monilinia vaccinii-corymbosi Sheds Light on Mummy Berry Disease Infection of Blueberry and Mating Type.</title>
        <authorList>
            <person name="Yow A.G."/>
            <person name="Zhang Y."/>
            <person name="Bansal K."/>
            <person name="Eacker S.M."/>
            <person name="Sullivan S."/>
            <person name="Liachko I."/>
            <person name="Cubeta M.A."/>
            <person name="Rollins J.A."/>
            <person name="Ashrafi H."/>
        </authorList>
    </citation>
    <scope>NUCLEOTIDE SEQUENCE</scope>
    <source>
        <strain evidence="8">RL-1</strain>
    </source>
</reference>
<feature type="transmembrane region" description="Helical" evidence="6">
    <location>
        <begin position="148"/>
        <end position="171"/>
    </location>
</feature>
<name>A0A8A3NXC0_9HELO</name>
<dbReference type="AlphaFoldDB" id="A0A8A3NXC0"/>
<dbReference type="PANTHER" id="PTHR33048:SF110">
    <property type="entry name" value="UBID FAMILY DECARBOXYLASE"/>
    <property type="match status" value="1"/>
</dbReference>
<keyword evidence="4 6" id="KW-0472">Membrane</keyword>
<evidence type="ECO:0000256" key="5">
    <source>
        <dbReference type="ARBA" id="ARBA00038359"/>
    </source>
</evidence>
<gene>
    <name evidence="8" type="ORF">DSL72_003200</name>
</gene>
<dbReference type="Proteomes" id="UP000672032">
    <property type="component" value="Chromosome 1"/>
</dbReference>
<evidence type="ECO:0000256" key="3">
    <source>
        <dbReference type="ARBA" id="ARBA00022989"/>
    </source>
</evidence>
<evidence type="ECO:0000256" key="2">
    <source>
        <dbReference type="ARBA" id="ARBA00022692"/>
    </source>
</evidence>
<evidence type="ECO:0000259" key="7">
    <source>
        <dbReference type="Pfam" id="PF20684"/>
    </source>
</evidence>
<comment type="subcellular location">
    <subcellularLocation>
        <location evidence="1">Membrane</location>
        <topology evidence="1">Multi-pass membrane protein</topology>
    </subcellularLocation>
</comment>
<feature type="transmembrane region" description="Helical" evidence="6">
    <location>
        <begin position="85"/>
        <end position="113"/>
    </location>
</feature>
<sequence>MQSKEKSKHSSCDGATDASFWYHSLNATWVMAKMRIEDWLMCISMCFYSVLLVLINVSARYETNLFPPEQLTSILANPDDVASRIYGSIIVIPLEQCMLASTWCVKICIWLFLWRLWSVHPSFIPTTHTVGFEADFFSSRNLPNLQMALRALMCYIIVGYIVIMFVYYVGVCRPFKQYWAVPVQNEQCATYQYYSIVQMTFNISSDLGLIIIPLHMFYIARLPAMRKAILMAVFSLAVFTILAAILNKYYNFASPMTTTYQLWYIRESSVAVWVGNLICCWQIVQKVFKARSFDNQKAEIEMHPEMIARMQNPSNYTEHGSPKPKDWMDQLVAHRKRMGEFLSVHTTRFTTRGTVRSGHPGQQLNSCSDQAALSNSRGDLISMMTYDKGYEEAISPTLAYRENEKIS</sequence>
<feature type="transmembrane region" description="Helical" evidence="6">
    <location>
        <begin position="191"/>
        <end position="217"/>
    </location>
</feature>
<feature type="transmembrane region" description="Helical" evidence="6">
    <location>
        <begin position="270"/>
        <end position="288"/>
    </location>
</feature>
<dbReference type="InterPro" id="IPR049326">
    <property type="entry name" value="Rhodopsin_dom_fungi"/>
</dbReference>
<keyword evidence="2 6" id="KW-0812">Transmembrane</keyword>
<keyword evidence="9" id="KW-1185">Reference proteome</keyword>
<proteinExistence type="inferred from homology"/>
<evidence type="ECO:0000313" key="9">
    <source>
        <dbReference type="Proteomes" id="UP000672032"/>
    </source>
</evidence>
<organism evidence="8 9">
    <name type="scientific">Monilinia vaccinii-corymbosi</name>
    <dbReference type="NCBI Taxonomy" id="61207"/>
    <lineage>
        <taxon>Eukaryota</taxon>
        <taxon>Fungi</taxon>
        <taxon>Dikarya</taxon>
        <taxon>Ascomycota</taxon>
        <taxon>Pezizomycotina</taxon>
        <taxon>Leotiomycetes</taxon>
        <taxon>Helotiales</taxon>
        <taxon>Sclerotiniaceae</taxon>
        <taxon>Monilinia</taxon>
    </lineage>
</organism>
<evidence type="ECO:0000256" key="6">
    <source>
        <dbReference type="SAM" id="Phobius"/>
    </source>
</evidence>
<protein>
    <recommendedName>
        <fullName evidence="7">Rhodopsin domain-containing protein</fullName>
    </recommendedName>
</protein>